<proteinExistence type="predicted"/>
<evidence type="ECO:0000313" key="2">
    <source>
        <dbReference type="Proteomes" id="UP001229945"/>
    </source>
</evidence>
<sequence length="123" mass="13594">MNTTTTARNSYTVEFKIRVAKAYDLVRQPQCSSSRLNSVLAKVASDFNVSPKSVCRWHSQWLKGELSLSNAIAVSRKPTKVINGDIYHLAGKDFRSKDEAIRYAVELAGGLTVTKMTTVAVEV</sequence>
<organism evidence="1 2">
    <name type="scientific">Escherichia phage pO2</name>
    <dbReference type="NCBI Taxonomy" id="3062022"/>
    <lineage>
        <taxon>Viruses</taxon>
        <taxon>Duplodnaviria</taxon>
        <taxon>Heunggongvirae</taxon>
        <taxon>Uroviricota</taxon>
        <taxon>Caudoviricetes</taxon>
        <taxon>Autographivirales</taxon>
        <taxon>Autotranscriptaviridae</taxon>
        <taxon>Studiervirinae</taxon>
        <taxon>Kayfunavirus</taxon>
        <taxon>Kayfunavirus p02</taxon>
    </lineage>
</organism>
<evidence type="ECO:0000313" key="1">
    <source>
        <dbReference type="EMBL" id="WLJ69905.1"/>
    </source>
</evidence>
<dbReference type="Proteomes" id="UP001229945">
    <property type="component" value="Segment"/>
</dbReference>
<reference evidence="1" key="1">
    <citation type="submission" date="2023-06" db="EMBL/GenBank/DDBJ databases">
        <authorList>
            <person name="Wei X."/>
        </authorList>
    </citation>
    <scope>NUCLEOTIDE SEQUENCE</scope>
</reference>
<keyword evidence="2" id="KW-1185">Reference proteome</keyword>
<evidence type="ECO:0008006" key="3">
    <source>
        <dbReference type="Google" id="ProtNLM"/>
    </source>
</evidence>
<name>A0AA49X5K4_9CAUD</name>
<protein>
    <recommendedName>
        <fullName evidence="3">Transposase</fullName>
    </recommendedName>
</protein>
<dbReference type="EMBL" id="OR228483">
    <property type="protein sequence ID" value="WLJ69905.1"/>
    <property type="molecule type" value="Genomic_DNA"/>
</dbReference>
<accession>A0AA49X5K4</accession>